<sequence>MLKTPKILVITPVKNSIETTLETSRAISGSNVALTHKIFNDFSSAETKLALEENRESIGYELVNLEEITQTPSPNYKLVLHLAQQEALLAGVPLLVVESDVVVRYDTIKTLLDFLNGHPKTGLVGSVTVDEEGVVNFPYLKFKGVKKDIIKTKRSLSFCCTLFSLELLKRFDFRDLDESKNWYDTFISKKAIELGFENYVLMDAPVLHKPHGSRPWKQLKYKNPLKYYFLKFWKGLDKI</sequence>
<organism evidence="1 2">
    <name type="scientific">Rhodonellum ikkaensis</name>
    <dbReference type="NCBI Taxonomy" id="336829"/>
    <lineage>
        <taxon>Bacteria</taxon>
        <taxon>Pseudomonadati</taxon>
        <taxon>Bacteroidota</taxon>
        <taxon>Cytophagia</taxon>
        <taxon>Cytophagales</taxon>
        <taxon>Cytophagaceae</taxon>
        <taxon>Rhodonellum</taxon>
    </lineage>
</organism>
<reference evidence="1 2" key="1">
    <citation type="submission" date="2016-10" db="EMBL/GenBank/DDBJ databases">
        <authorList>
            <person name="Varghese N."/>
            <person name="Submissions S."/>
        </authorList>
    </citation>
    <scope>NUCLEOTIDE SEQUENCE [LARGE SCALE GENOMIC DNA]</scope>
    <source>
        <strain evidence="1 2">DSM 17997</strain>
    </source>
</reference>
<dbReference type="SUPFAM" id="SSF53448">
    <property type="entry name" value="Nucleotide-diphospho-sugar transferases"/>
    <property type="match status" value="1"/>
</dbReference>
<proteinExistence type="predicted"/>
<protein>
    <submittedName>
        <fullName evidence="1">Glycosyltransferase, GT2 family</fullName>
    </submittedName>
</protein>
<dbReference type="Gene3D" id="3.90.550.10">
    <property type="entry name" value="Spore Coat Polysaccharide Biosynthesis Protein SpsA, Chain A"/>
    <property type="match status" value="1"/>
</dbReference>
<gene>
    <name evidence="1" type="ORF">SAMN05444412_104111</name>
</gene>
<accession>A0A1H3P8H6</accession>
<dbReference type="InterPro" id="IPR029044">
    <property type="entry name" value="Nucleotide-diphossugar_trans"/>
</dbReference>
<keyword evidence="2" id="KW-1185">Reference proteome</keyword>
<dbReference type="EMBL" id="FNQC01000004">
    <property type="protein sequence ID" value="SDY97233.1"/>
    <property type="molecule type" value="Genomic_DNA"/>
</dbReference>
<evidence type="ECO:0000313" key="1">
    <source>
        <dbReference type="EMBL" id="SDY97233.1"/>
    </source>
</evidence>
<comment type="caution">
    <text evidence="1">The sequence shown here is derived from an EMBL/GenBank/DDBJ whole genome shotgun (WGS) entry which is preliminary data.</text>
</comment>
<name>A0A1H3P8H6_9BACT</name>
<evidence type="ECO:0000313" key="2">
    <source>
        <dbReference type="Proteomes" id="UP000199663"/>
    </source>
</evidence>
<dbReference type="Proteomes" id="UP000199663">
    <property type="component" value="Unassembled WGS sequence"/>
</dbReference>